<evidence type="ECO:0000256" key="3">
    <source>
        <dbReference type="ARBA" id="ARBA00023237"/>
    </source>
</evidence>
<name>A0A4V1M741_9BACT</name>
<accession>A0A4V1M741</accession>
<dbReference type="SUPFAM" id="SSF56935">
    <property type="entry name" value="Porins"/>
    <property type="match status" value="1"/>
</dbReference>
<dbReference type="Proteomes" id="UP000290204">
    <property type="component" value="Unassembled WGS sequence"/>
</dbReference>
<evidence type="ECO:0000313" key="5">
    <source>
        <dbReference type="EMBL" id="RXK58135.1"/>
    </source>
</evidence>
<dbReference type="EMBL" id="SDHW01000007">
    <property type="protein sequence ID" value="RXK58135.1"/>
    <property type="molecule type" value="Genomic_DNA"/>
</dbReference>
<evidence type="ECO:0008006" key="7">
    <source>
        <dbReference type="Google" id="ProtNLM"/>
    </source>
</evidence>
<evidence type="ECO:0000256" key="2">
    <source>
        <dbReference type="ARBA" id="ARBA00023136"/>
    </source>
</evidence>
<keyword evidence="6" id="KW-1185">Reference proteome</keyword>
<comment type="subcellular location">
    <subcellularLocation>
        <location evidence="1">Cell outer membrane</location>
    </subcellularLocation>
</comment>
<comment type="caution">
    <text evidence="5">The sequence shown here is derived from an EMBL/GenBank/DDBJ whole genome shotgun (WGS) entry which is preliminary data.</text>
</comment>
<reference evidence="5 6" key="1">
    <citation type="submission" date="2019-01" db="EMBL/GenBank/DDBJ databases">
        <title>Lacibacter sp. strain TTM-7.</title>
        <authorList>
            <person name="Chen W.-M."/>
        </authorList>
    </citation>
    <scope>NUCLEOTIDE SEQUENCE [LARGE SCALE GENOMIC DNA]</scope>
    <source>
        <strain evidence="5 6">TTM-7</strain>
    </source>
</reference>
<protein>
    <recommendedName>
        <fullName evidence="7">TonB-dependent receptor</fullName>
    </recommendedName>
</protein>
<evidence type="ECO:0000313" key="6">
    <source>
        <dbReference type="Proteomes" id="UP000290204"/>
    </source>
</evidence>
<dbReference type="AlphaFoldDB" id="A0A4V1M741"/>
<evidence type="ECO:0000256" key="4">
    <source>
        <dbReference type="SAM" id="SignalP"/>
    </source>
</evidence>
<evidence type="ECO:0000256" key="1">
    <source>
        <dbReference type="ARBA" id="ARBA00004442"/>
    </source>
</evidence>
<dbReference type="OrthoDB" id="1264254at2"/>
<dbReference type="RefSeq" id="WP_129132564.1">
    <property type="nucleotide sequence ID" value="NZ_SDHW01000007.1"/>
</dbReference>
<feature type="chain" id="PRO_5020669267" description="TonB-dependent receptor" evidence="4">
    <location>
        <begin position="21"/>
        <end position="542"/>
    </location>
</feature>
<sequence>MYKYNIFLFVFGLLTVSAIAQDTSKKNSVEIISAFKPVLKNAVKLNFNATPPAPDTKAPALTYQIPVQNLFFNLQPVGLKPMNLQIDSAGQAHNSNYIKAGYGNYNTPLIDAGFSIGDGKKTNFTIFANHLSQKGKLRVQRFSNTAFSANLNTLVNKVEVYGKAGYQNQTSFLYGPDASFINSKDDSLKKPYQTINIRAGVRNAFVNRFGISYNPDLNINVFSDTRSTETNGVLDLPVEVRFGNSFGLLVRANADLTTYTPTGGTAYSNNLFFLNAAAMLKTSRLYIKAGIRPTWDQGKLNVLPDVLIDAHLQEKKIILTAGWSAYVRKNNYMFLASENPWINQPTSQYNTRITELYGGFKGTLANSFNYRVTTGFTEYLNLPLYSNHITPALFEVVREGKLQAWHTQAEMGFVLQDQFNASAKVDIYNFLNQQDEARPWHIQPIEFTTAFRWQPSKKIMVKTDLFAWQGAAYRKDIAGNSDRLPAAFDLNAGVEFKVHPLISVWGQFNNIFNNSYQRWNNYQVVGFNLLAGIRLTFDQKQQ</sequence>
<proteinExistence type="predicted"/>
<dbReference type="Gene3D" id="2.40.170.20">
    <property type="entry name" value="TonB-dependent receptor, beta-barrel domain"/>
    <property type="match status" value="1"/>
</dbReference>
<gene>
    <name evidence="5" type="ORF">ESA94_19175</name>
</gene>
<feature type="signal peptide" evidence="4">
    <location>
        <begin position="1"/>
        <end position="20"/>
    </location>
</feature>
<dbReference type="InterPro" id="IPR036942">
    <property type="entry name" value="Beta-barrel_TonB_sf"/>
</dbReference>
<keyword evidence="2" id="KW-0472">Membrane</keyword>
<keyword evidence="3" id="KW-0998">Cell outer membrane</keyword>
<organism evidence="5 6">
    <name type="scientific">Lacibacter luteus</name>
    <dbReference type="NCBI Taxonomy" id="2508719"/>
    <lineage>
        <taxon>Bacteria</taxon>
        <taxon>Pseudomonadati</taxon>
        <taxon>Bacteroidota</taxon>
        <taxon>Chitinophagia</taxon>
        <taxon>Chitinophagales</taxon>
        <taxon>Chitinophagaceae</taxon>
        <taxon>Lacibacter</taxon>
    </lineage>
</organism>
<keyword evidence="4" id="KW-0732">Signal</keyword>
<dbReference type="GO" id="GO:0009279">
    <property type="term" value="C:cell outer membrane"/>
    <property type="evidence" value="ECO:0007669"/>
    <property type="project" value="UniProtKB-SubCell"/>
</dbReference>